<evidence type="ECO:0000256" key="1">
    <source>
        <dbReference type="ARBA" id="ARBA00008779"/>
    </source>
</evidence>
<evidence type="ECO:0000313" key="5">
    <source>
        <dbReference type="EMBL" id="SCU75402.1"/>
    </source>
</evidence>
<dbReference type="InterPro" id="IPR000917">
    <property type="entry name" value="Sulfatase_N"/>
</dbReference>
<keyword evidence="2" id="KW-0378">Hydrolase</keyword>
<dbReference type="PANTHER" id="PTHR42693">
    <property type="entry name" value="ARYLSULFATASE FAMILY MEMBER"/>
    <property type="match status" value="1"/>
</dbReference>
<dbReference type="PANTHER" id="PTHR42693:SF53">
    <property type="entry name" value="ENDO-4-O-SULFATASE"/>
    <property type="match status" value="1"/>
</dbReference>
<evidence type="ECO:0000256" key="3">
    <source>
        <dbReference type="SAM" id="MobiDB-lite"/>
    </source>
</evidence>
<feature type="domain" description="Sulfatase N-terminal" evidence="4">
    <location>
        <begin position="12"/>
        <end position="113"/>
    </location>
</feature>
<proteinExistence type="inferred from homology"/>
<reference evidence="5" key="1">
    <citation type="submission" date="2016-09" db="EMBL/GenBank/DDBJ databases">
        <authorList>
            <person name="Capua I."/>
            <person name="De Benedictis P."/>
            <person name="Joannis T."/>
            <person name="Lombin L.H."/>
            <person name="Cattoli G."/>
        </authorList>
    </citation>
    <scope>NUCLEOTIDE SEQUENCE</scope>
    <source>
        <strain evidence="5">B9</strain>
    </source>
</reference>
<evidence type="ECO:0000256" key="2">
    <source>
        <dbReference type="ARBA" id="ARBA00022801"/>
    </source>
</evidence>
<feature type="compositionally biased region" description="Basic and acidic residues" evidence="3">
    <location>
        <begin position="125"/>
        <end position="146"/>
    </location>
</feature>
<dbReference type="EMBL" id="FMSH01000152">
    <property type="protein sequence ID" value="SCU75402.1"/>
    <property type="molecule type" value="Genomic_DNA"/>
</dbReference>
<dbReference type="RefSeq" id="WP_340523843.1">
    <property type="nucleotide sequence ID" value="NZ_FMSH01000152.1"/>
</dbReference>
<protein>
    <submittedName>
        <fullName evidence="5">Arylsulfatase A</fullName>
    </submittedName>
</protein>
<sequence>MPPSSMPASARPNFLLFITDQHRADHLGIYGNAVVQTPNIDRLGRQGWVAERCYVASPICMPNRASLMTGRMPSVHGARHNGIPLPLSQTTFVERLRDAGYRTGLVGKSHLQNMTGLAPVWPRPGDPRTEGEARRPESGRFDQEWGPAWRDDPDFAMSLPYYGFADVQLVTDHGDTAGGHYRRWLELRHPEVARACGQEHAIPTPGYVLAEARQAWRTRVPETLSTTAWIGDRTIDLLGQYAQEDAPFMIQCSFPDPHHPFTPPGRFWDMYRPEDMALPASFDADPALAPPHLRWMHAQRDAGRAVKHTPAMFACTAREAREALALNYGSIAHIDDTIGRVMARLAALGLDRNTVVLFTSDHGDFFGDHQLLWKGPLHYQGLIRTPLIWSEPAARTATDAGAARSQALCSSIDIAPSILARAGCAPYNGMQGLSLLPAIAGEALPREALLIEEENQRTMFGFPMRTRMRTLQTARYRLSVYEGAPWGELYDLETDPTESHNLWDAPALSGMRQALLHQLLVTMISHSDASPNPTALA</sequence>
<dbReference type="GO" id="GO:0004065">
    <property type="term" value="F:arylsulfatase activity"/>
    <property type="evidence" value="ECO:0007669"/>
    <property type="project" value="TreeGrafter"/>
</dbReference>
<dbReference type="InterPro" id="IPR050738">
    <property type="entry name" value="Sulfatase"/>
</dbReference>
<dbReference type="Pfam" id="PF00884">
    <property type="entry name" value="Sulfatase"/>
    <property type="match status" value="2"/>
</dbReference>
<evidence type="ECO:0000259" key="4">
    <source>
        <dbReference type="Pfam" id="PF00884"/>
    </source>
</evidence>
<accession>A0A1K0J8J0</accession>
<name>A0A1K0J8J0_CUPNE</name>
<gene>
    <name evidence="5" type="ORF">CNECB9_2350024</name>
</gene>
<dbReference type="InterPro" id="IPR017850">
    <property type="entry name" value="Alkaline_phosphatase_core_sf"/>
</dbReference>
<feature type="domain" description="Sulfatase N-terminal" evidence="4">
    <location>
        <begin position="232"/>
        <end position="423"/>
    </location>
</feature>
<feature type="region of interest" description="Disordered" evidence="3">
    <location>
        <begin position="116"/>
        <end position="146"/>
    </location>
</feature>
<comment type="similarity">
    <text evidence="1">Belongs to the sulfatase family.</text>
</comment>
<organism evidence="5">
    <name type="scientific">Cupriavidus necator</name>
    <name type="common">Alcaligenes eutrophus</name>
    <name type="synonym">Ralstonia eutropha</name>
    <dbReference type="NCBI Taxonomy" id="106590"/>
    <lineage>
        <taxon>Bacteria</taxon>
        <taxon>Pseudomonadati</taxon>
        <taxon>Pseudomonadota</taxon>
        <taxon>Betaproteobacteria</taxon>
        <taxon>Burkholderiales</taxon>
        <taxon>Burkholderiaceae</taxon>
        <taxon>Cupriavidus</taxon>
    </lineage>
</organism>
<dbReference type="AlphaFoldDB" id="A0A1K0J8J0"/>
<dbReference type="Gene3D" id="3.40.720.10">
    <property type="entry name" value="Alkaline Phosphatase, subunit A"/>
    <property type="match status" value="1"/>
</dbReference>
<dbReference type="SUPFAM" id="SSF53649">
    <property type="entry name" value="Alkaline phosphatase-like"/>
    <property type="match status" value="1"/>
</dbReference>